<dbReference type="PANTHER" id="PTHR33022:SF13">
    <property type="entry name" value="UBIQUITIN-LIKE PROTEASE FAMILY PROFILE DOMAIN-CONTAINING PROTEIN"/>
    <property type="match status" value="1"/>
</dbReference>
<dbReference type="Gramene" id="PHT93822">
    <property type="protein sequence ID" value="PHT93822"/>
    <property type="gene ID" value="T459_01704"/>
</dbReference>
<dbReference type="PANTHER" id="PTHR33022">
    <property type="entry name" value="DUF1985 DOMAIN-CONTAINING PROTEIN"/>
    <property type="match status" value="1"/>
</dbReference>
<feature type="compositionally biased region" description="Basic and acidic residues" evidence="1">
    <location>
        <begin position="1"/>
        <end position="30"/>
    </location>
</feature>
<comment type="caution">
    <text evidence="2">The sequence shown here is derived from an EMBL/GenBank/DDBJ whole genome shotgun (WGS) entry which is preliminary data.</text>
</comment>
<organism evidence="2 3">
    <name type="scientific">Capsicum annuum</name>
    <name type="common">Capsicum pepper</name>
    <dbReference type="NCBI Taxonomy" id="4072"/>
    <lineage>
        <taxon>Eukaryota</taxon>
        <taxon>Viridiplantae</taxon>
        <taxon>Streptophyta</taxon>
        <taxon>Embryophyta</taxon>
        <taxon>Tracheophyta</taxon>
        <taxon>Spermatophyta</taxon>
        <taxon>Magnoliopsida</taxon>
        <taxon>eudicotyledons</taxon>
        <taxon>Gunneridae</taxon>
        <taxon>Pentapetalae</taxon>
        <taxon>asterids</taxon>
        <taxon>lamiids</taxon>
        <taxon>Solanales</taxon>
        <taxon>Solanaceae</taxon>
        <taxon>Solanoideae</taxon>
        <taxon>Capsiceae</taxon>
        <taxon>Capsicum</taxon>
    </lineage>
</organism>
<evidence type="ECO:0000256" key="1">
    <source>
        <dbReference type="SAM" id="MobiDB-lite"/>
    </source>
</evidence>
<evidence type="ECO:0000313" key="3">
    <source>
        <dbReference type="Proteomes" id="UP000222542"/>
    </source>
</evidence>
<name>A0A2G3AHV3_CAPAN</name>
<protein>
    <recommendedName>
        <fullName evidence="4">Ubiquitin-like protease family profile domain-containing protein</fullName>
    </recommendedName>
</protein>
<keyword evidence="3" id="KW-1185">Reference proteome</keyword>
<evidence type="ECO:0008006" key="4">
    <source>
        <dbReference type="Google" id="ProtNLM"/>
    </source>
</evidence>
<proteinExistence type="predicted"/>
<evidence type="ECO:0000313" key="2">
    <source>
        <dbReference type="EMBL" id="PHT93822.1"/>
    </source>
</evidence>
<dbReference type="Proteomes" id="UP000222542">
    <property type="component" value="Unassembled WGS sequence"/>
</dbReference>
<sequence>MASKIKETESIPRAEDDEHMEEECFKKKDPNANSSSTEVLVKTFSIDHYPMRMQYDGATDLMGDIMVKFRSTSSRASVAFQFQQSESTADVKVESTAEQHNITVDNPPTTSMKEEKIESVSSEELKNYPFERDCGLFVASYAENLSDGLQVPNYGLDVGLLHKRYDALFWKYGEVKAQKLYLSGSNGCRSWRLTGGGFRQTKQNKRGEIHWRFDGGRSSFAEAPAVIAVKRRAEEREDGD</sequence>
<feature type="region of interest" description="Disordered" evidence="1">
    <location>
        <begin position="1"/>
        <end position="33"/>
    </location>
</feature>
<dbReference type="EMBL" id="AYRZ02000001">
    <property type="protein sequence ID" value="PHT93822.1"/>
    <property type="molecule type" value="Genomic_DNA"/>
</dbReference>
<reference evidence="2 3" key="1">
    <citation type="journal article" date="2014" name="Nat. Genet.">
        <title>Genome sequence of the hot pepper provides insights into the evolution of pungency in Capsicum species.</title>
        <authorList>
            <person name="Kim S."/>
            <person name="Park M."/>
            <person name="Yeom S.I."/>
            <person name="Kim Y.M."/>
            <person name="Lee J.M."/>
            <person name="Lee H.A."/>
            <person name="Seo E."/>
            <person name="Choi J."/>
            <person name="Cheong K."/>
            <person name="Kim K.T."/>
            <person name="Jung K."/>
            <person name="Lee G.W."/>
            <person name="Oh S.K."/>
            <person name="Bae C."/>
            <person name="Kim S.B."/>
            <person name="Lee H.Y."/>
            <person name="Kim S.Y."/>
            <person name="Kim M.S."/>
            <person name="Kang B.C."/>
            <person name="Jo Y.D."/>
            <person name="Yang H.B."/>
            <person name="Jeong H.J."/>
            <person name="Kang W.H."/>
            <person name="Kwon J.K."/>
            <person name="Shin C."/>
            <person name="Lim J.Y."/>
            <person name="Park J.H."/>
            <person name="Huh J.H."/>
            <person name="Kim J.S."/>
            <person name="Kim B.D."/>
            <person name="Cohen O."/>
            <person name="Paran I."/>
            <person name="Suh M.C."/>
            <person name="Lee S.B."/>
            <person name="Kim Y.K."/>
            <person name="Shin Y."/>
            <person name="Noh S.J."/>
            <person name="Park J."/>
            <person name="Seo Y.S."/>
            <person name="Kwon S.Y."/>
            <person name="Kim H.A."/>
            <person name="Park J.M."/>
            <person name="Kim H.J."/>
            <person name="Choi S.B."/>
            <person name="Bosland P.W."/>
            <person name="Reeves G."/>
            <person name="Jo S.H."/>
            <person name="Lee B.W."/>
            <person name="Cho H.T."/>
            <person name="Choi H.S."/>
            <person name="Lee M.S."/>
            <person name="Yu Y."/>
            <person name="Do Choi Y."/>
            <person name="Park B.S."/>
            <person name="van Deynze A."/>
            <person name="Ashrafi H."/>
            <person name="Hill T."/>
            <person name="Kim W.T."/>
            <person name="Pai H.S."/>
            <person name="Ahn H.K."/>
            <person name="Yeam I."/>
            <person name="Giovannoni J.J."/>
            <person name="Rose J.K."/>
            <person name="Sorensen I."/>
            <person name="Lee S.J."/>
            <person name="Kim R.W."/>
            <person name="Choi I.Y."/>
            <person name="Choi B.S."/>
            <person name="Lim J.S."/>
            <person name="Lee Y.H."/>
            <person name="Choi D."/>
        </authorList>
    </citation>
    <scope>NUCLEOTIDE SEQUENCE [LARGE SCALE GENOMIC DNA]</scope>
    <source>
        <strain evidence="3">cv. CM334</strain>
    </source>
</reference>
<accession>A0A2G3AHV3</accession>
<dbReference type="AlphaFoldDB" id="A0A2G3AHV3"/>
<reference evidence="2 3" key="2">
    <citation type="journal article" date="2017" name="Genome Biol.">
        <title>New reference genome sequences of hot pepper reveal the massive evolution of plant disease-resistance genes by retroduplication.</title>
        <authorList>
            <person name="Kim S."/>
            <person name="Park J."/>
            <person name="Yeom S.I."/>
            <person name="Kim Y.M."/>
            <person name="Seo E."/>
            <person name="Kim K.T."/>
            <person name="Kim M.S."/>
            <person name="Lee J.M."/>
            <person name="Cheong K."/>
            <person name="Shin H.S."/>
            <person name="Kim S.B."/>
            <person name="Han K."/>
            <person name="Lee J."/>
            <person name="Park M."/>
            <person name="Lee H.A."/>
            <person name="Lee H.Y."/>
            <person name="Lee Y."/>
            <person name="Oh S."/>
            <person name="Lee J.H."/>
            <person name="Choi E."/>
            <person name="Choi E."/>
            <person name="Lee S.E."/>
            <person name="Jeon J."/>
            <person name="Kim H."/>
            <person name="Choi G."/>
            <person name="Song H."/>
            <person name="Lee J."/>
            <person name="Lee S.C."/>
            <person name="Kwon J.K."/>
            <person name="Lee H.Y."/>
            <person name="Koo N."/>
            <person name="Hong Y."/>
            <person name="Kim R.W."/>
            <person name="Kang W.H."/>
            <person name="Huh J.H."/>
            <person name="Kang B.C."/>
            <person name="Yang T.J."/>
            <person name="Lee Y.H."/>
            <person name="Bennetzen J.L."/>
            <person name="Choi D."/>
        </authorList>
    </citation>
    <scope>NUCLEOTIDE SEQUENCE [LARGE SCALE GENOMIC DNA]</scope>
    <source>
        <strain evidence="3">cv. CM334</strain>
    </source>
</reference>
<gene>
    <name evidence="2" type="ORF">T459_01704</name>
</gene>